<reference evidence="2 3" key="1">
    <citation type="submission" date="2017-04" db="EMBL/GenBank/DDBJ databases">
        <authorList>
            <person name="Afonso C.L."/>
            <person name="Miller P.J."/>
            <person name="Scott M.A."/>
            <person name="Spackman E."/>
            <person name="Goraichik I."/>
            <person name="Dimitrov K.M."/>
            <person name="Suarez D.L."/>
            <person name="Swayne D.E."/>
        </authorList>
    </citation>
    <scope>NUCLEOTIDE SEQUENCE [LARGE SCALE GENOMIC DNA]</scope>
    <source>
        <strain evidence="2 3">DSM 22418</strain>
    </source>
</reference>
<keyword evidence="2" id="KW-0808">Transferase</keyword>
<dbReference type="PANTHER" id="PTHR18964:SF149">
    <property type="entry name" value="BIFUNCTIONAL UDP-N-ACETYLGLUCOSAMINE 2-EPIMERASE_N-ACETYLMANNOSAMINE KINASE"/>
    <property type="match status" value="1"/>
</dbReference>
<keyword evidence="3" id="KW-1185">Reference proteome</keyword>
<dbReference type="Pfam" id="PF00480">
    <property type="entry name" value="ROK"/>
    <property type="match status" value="1"/>
</dbReference>
<dbReference type="GO" id="GO:0016301">
    <property type="term" value="F:kinase activity"/>
    <property type="evidence" value="ECO:0007669"/>
    <property type="project" value="UniProtKB-KW"/>
</dbReference>
<protein>
    <submittedName>
        <fullName evidence="2">Glucokinase</fullName>
    </submittedName>
</protein>
<evidence type="ECO:0000313" key="2">
    <source>
        <dbReference type="EMBL" id="SMG48733.1"/>
    </source>
</evidence>
<accession>A0A1X7L5U6</accession>
<keyword evidence="2" id="KW-0418">Kinase</keyword>
<dbReference type="Proteomes" id="UP000192980">
    <property type="component" value="Unassembled WGS sequence"/>
</dbReference>
<organism evidence="2 3">
    <name type="scientific">Sphingobacterium psychroaquaticum</name>
    <dbReference type="NCBI Taxonomy" id="561061"/>
    <lineage>
        <taxon>Bacteria</taxon>
        <taxon>Pseudomonadati</taxon>
        <taxon>Bacteroidota</taxon>
        <taxon>Sphingobacteriia</taxon>
        <taxon>Sphingobacteriales</taxon>
        <taxon>Sphingobacteriaceae</taxon>
        <taxon>Sphingobacterium</taxon>
    </lineage>
</organism>
<dbReference type="EMBL" id="FXAU01000008">
    <property type="protein sequence ID" value="SMG48733.1"/>
    <property type="molecule type" value="Genomic_DNA"/>
</dbReference>
<proteinExistence type="inferred from homology"/>
<evidence type="ECO:0000313" key="3">
    <source>
        <dbReference type="Proteomes" id="UP000192980"/>
    </source>
</evidence>
<gene>
    <name evidence="2" type="ORF">SAMN05660862_3581</name>
</gene>
<dbReference type="InterPro" id="IPR043129">
    <property type="entry name" value="ATPase_NBD"/>
</dbReference>
<dbReference type="RefSeq" id="WP_085474273.1">
    <property type="nucleotide sequence ID" value="NZ_FXAU01000008.1"/>
</dbReference>
<dbReference type="PANTHER" id="PTHR18964">
    <property type="entry name" value="ROK (REPRESSOR, ORF, KINASE) FAMILY"/>
    <property type="match status" value="1"/>
</dbReference>
<comment type="similarity">
    <text evidence="1">Belongs to the ROK (NagC/XylR) family.</text>
</comment>
<evidence type="ECO:0000256" key="1">
    <source>
        <dbReference type="ARBA" id="ARBA00006479"/>
    </source>
</evidence>
<sequence>MSDNLVLTADIGGTHITSAIVDISTWQILEATISRSHVNSKSDAKSILLSWKDCLTDSLQKTEHVISHLGIAMPGPFDYEKGISLMLNQDKYDALYQLNIQEALQEVLDYKTEIRFINDAAAFLQGEVFAGDLNQRAVMLGITLGTGLGSAVWKRGQKAFDADLWNSPYNDTIFEEYLVTRWLTKRFEELSGISEKGFKDIIEKHRQTKAFDILLTEYAKSLYDFLCFFSEKHQCHSFILGGSIAKAWPIIESYNASDFRAFEIWTGQYAEKAAMMGAASLFRS</sequence>
<dbReference type="CDD" id="cd23763">
    <property type="entry name" value="ASKHA_ATPase_ROK"/>
    <property type="match status" value="1"/>
</dbReference>
<dbReference type="InterPro" id="IPR000600">
    <property type="entry name" value="ROK"/>
</dbReference>
<dbReference type="SUPFAM" id="SSF53067">
    <property type="entry name" value="Actin-like ATPase domain"/>
    <property type="match status" value="1"/>
</dbReference>
<name>A0A1X7L5U6_9SPHI</name>
<dbReference type="Gene3D" id="3.30.420.40">
    <property type="match status" value="2"/>
</dbReference>
<dbReference type="AlphaFoldDB" id="A0A1X7L5U6"/>
<dbReference type="OrthoDB" id="49666at2"/>
<dbReference type="STRING" id="561061.SAMN05660862_3581"/>